<keyword evidence="3" id="KW-0472">Membrane</keyword>
<evidence type="ECO:0000256" key="3">
    <source>
        <dbReference type="SAM" id="Phobius"/>
    </source>
</evidence>
<keyword evidence="3" id="KW-1133">Transmembrane helix</keyword>
<organism evidence="6 7">
    <name type="scientific">Musa acuminata subsp. malaccensis</name>
    <name type="common">Wild banana</name>
    <name type="synonym">Musa malaccensis</name>
    <dbReference type="NCBI Taxonomy" id="214687"/>
    <lineage>
        <taxon>Eukaryota</taxon>
        <taxon>Viridiplantae</taxon>
        <taxon>Streptophyta</taxon>
        <taxon>Embryophyta</taxon>
        <taxon>Tracheophyta</taxon>
        <taxon>Spermatophyta</taxon>
        <taxon>Magnoliopsida</taxon>
        <taxon>Liliopsida</taxon>
        <taxon>Zingiberales</taxon>
        <taxon>Musaceae</taxon>
        <taxon>Musa</taxon>
    </lineage>
</organism>
<dbReference type="SUPFAM" id="SSF58113">
    <property type="entry name" value="Apolipoprotein A-I"/>
    <property type="match status" value="1"/>
</dbReference>
<feature type="signal peptide" evidence="4">
    <location>
        <begin position="1"/>
        <end position="22"/>
    </location>
</feature>
<sequence length="445" mass="50901">MEASKLLIASIAISLVFVGVWADAGAEEEAVVVEPDVSDSVLKLELEQLRSKISALESSILDKTRELKSKDENIAHLEKIIEEKSVSILSLQSEIESVQRKGAVDAEELLKRANLEAGELGKLVEKLKNEIELQNRRRHALDARASEAEKKVQELNLKLENLEKTNDEQRHRIQKTERALKVAEEELMRAQLEATAKSKELSQAHGAWLPPWLAAHISHYQELSATYWKEHAKPALDVILEKASEKLVQAQKWVEPQLEIAKTKWVPAIKERWVILVTNAEPYVQIVYTKTVEVYHTSKGTIATYVIEVLELADPYFQVMKKFSKPYINQVATITKPHVEQMQVYLKPYTKRVVLAYGKFLKSATTYHRQVQAGIREHLKRYELTKVIATKELVWFMASALLALPIFLVYRLLLNTFCSKKTIKSTRNGDSNHTHRKPKHRHADK</sequence>
<dbReference type="AlphaFoldDB" id="A0A804L2A2"/>
<feature type="compositionally biased region" description="Basic residues" evidence="2">
    <location>
        <begin position="434"/>
        <end position="445"/>
    </location>
</feature>
<proteinExistence type="predicted"/>
<dbReference type="EnsemblPlants" id="Ma10_t30970.2">
    <property type="protein sequence ID" value="Ma10_p30970.2"/>
    <property type="gene ID" value="Ma10_g30970"/>
</dbReference>
<evidence type="ECO:0000256" key="2">
    <source>
        <dbReference type="SAM" id="MobiDB-lite"/>
    </source>
</evidence>
<dbReference type="FunCoup" id="A0A804L2A2">
    <property type="interactions" value="3745"/>
</dbReference>
<dbReference type="OMA" id="EFIWFTA"/>
<evidence type="ECO:0000256" key="1">
    <source>
        <dbReference type="SAM" id="Coils"/>
    </source>
</evidence>
<dbReference type="PANTHER" id="PTHR34360">
    <property type="entry name" value="OS08G0519400 PROTEIN"/>
    <property type="match status" value="1"/>
</dbReference>
<evidence type="ECO:0000313" key="5">
    <source>
        <dbReference type="EMBL" id="CAG1855107.1"/>
    </source>
</evidence>
<dbReference type="Pfam" id="PF15742">
    <property type="entry name" value="DUF4686"/>
    <property type="match status" value="1"/>
</dbReference>
<keyword evidence="3" id="KW-0812">Transmembrane</keyword>
<dbReference type="Gramene" id="Ma10_t30970.2">
    <property type="protein sequence ID" value="Ma10_p30970.2"/>
    <property type="gene ID" value="Ma10_g30970"/>
</dbReference>
<dbReference type="EMBL" id="HG996476">
    <property type="protein sequence ID" value="CAG1855107.1"/>
    <property type="molecule type" value="Genomic_DNA"/>
</dbReference>
<dbReference type="InterPro" id="IPR031476">
    <property type="entry name" value="DUF4686"/>
</dbReference>
<protein>
    <submittedName>
        <fullName evidence="5">(wild Malaysian banana) hypothetical protein</fullName>
    </submittedName>
</protein>
<dbReference type="Gramene" id="Ma10_t30970.1">
    <property type="protein sequence ID" value="Ma10_p30970.1"/>
    <property type="gene ID" value="Ma10_g30970"/>
</dbReference>
<dbReference type="PANTHER" id="PTHR34360:SF1">
    <property type="entry name" value="OS08G0519400 PROTEIN"/>
    <property type="match status" value="1"/>
</dbReference>
<accession>A0A804L2A2</accession>
<name>A0A804L2A2_MUSAM</name>
<gene>
    <name evidence="5" type="ORF">GSMUA_333330.1</name>
</gene>
<feature type="chain" id="PRO_5043242465" evidence="4">
    <location>
        <begin position="23"/>
        <end position="445"/>
    </location>
</feature>
<keyword evidence="4" id="KW-0732">Signal</keyword>
<evidence type="ECO:0000256" key="4">
    <source>
        <dbReference type="SAM" id="SignalP"/>
    </source>
</evidence>
<evidence type="ECO:0000313" key="7">
    <source>
        <dbReference type="Proteomes" id="UP000012960"/>
    </source>
</evidence>
<reference evidence="5" key="1">
    <citation type="submission" date="2021-03" db="EMBL/GenBank/DDBJ databases">
        <authorList>
            <consortium name="Genoscope - CEA"/>
            <person name="William W."/>
        </authorList>
    </citation>
    <scope>NUCLEOTIDE SEQUENCE</scope>
    <source>
        <strain evidence="5">Doubled-haploid Pahang</strain>
    </source>
</reference>
<keyword evidence="1" id="KW-0175">Coiled coil</keyword>
<feature type="region of interest" description="Disordered" evidence="2">
    <location>
        <begin position="424"/>
        <end position="445"/>
    </location>
</feature>
<keyword evidence="7" id="KW-1185">Reference proteome</keyword>
<feature type="coiled-coil region" evidence="1">
    <location>
        <begin position="110"/>
        <end position="200"/>
    </location>
</feature>
<feature type="transmembrane region" description="Helical" evidence="3">
    <location>
        <begin position="393"/>
        <end position="414"/>
    </location>
</feature>
<dbReference type="KEGG" id="mus:103969695"/>
<dbReference type="OrthoDB" id="2017695at2759"/>
<dbReference type="EnsemblPlants" id="Ma10_t30970.1">
    <property type="protein sequence ID" value="Ma10_p30970.1"/>
    <property type="gene ID" value="Ma10_g30970"/>
</dbReference>
<dbReference type="Proteomes" id="UP000012960">
    <property type="component" value="Unplaced"/>
</dbReference>
<reference evidence="6" key="2">
    <citation type="submission" date="2021-05" db="UniProtKB">
        <authorList>
            <consortium name="EnsemblPlants"/>
        </authorList>
    </citation>
    <scope>IDENTIFICATION</scope>
    <source>
        <strain evidence="6">subsp. malaccensis</strain>
    </source>
</reference>
<evidence type="ECO:0000313" key="6">
    <source>
        <dbReference type="EnsemblPlants" id="Ma10_p30970.1"/>
    </source>
</evidence>